<dbReference type="InterPro" id="IPR019528">
    <property type="entry name" value="PACT_domain"/>
</dbReference>
<sequence length="410" mass="48997">MNKHKIPRQPTASSHFKEEKNSCQTIIPCRRREISPIESTLTHMSITLSTTPIDWKLRYETLQNQHQLELERVRHHYEHQLKEKVTEIRTQLKHEYEQQLSEFQARLFEQQRQQLHNLSSSSLGLDQSIGDQVREQIRLAQENDRKDEELRQCLLKQSTNSDELKQIINKLHNEGIHVLTLSERLALQLNGININTKEVSLDSLQKLDEENSFLRSFIANMNANETADKLIKSLADVFRCEQERRIIQSRQHPNSDKLEQDIHAMCNYQRDALAKFFPQDGHLLNNEFNKSKRLQNQSISNKFYFKYIRSENYRKALIYQKRYLLVLLTGYADTETYALNEIRRLTGDMKQNSYPYQSKYDKMKLIPKQPYHKHLYNYRFRFRYYVRVVIAIIRMRCFAKKWTQKLASGK</sequence>
<gene>
    <name evidence="8" type="ORF">QVE165_LOCUS4436</name>
</gene>
<dbReference type="EMBL" id="CAJNOM010000017">
    <property type="protein sequence ID" value="CAF0805236.1"/>
    <property type="molecule type" value="Genomic_DNA"/>
</dbReference>
<evidence type="ECO:0000256" key="5">
    <source>
        <dbReference type="ARBA" id="ARBA00023212"/>
    </source>
</evidence>
<dbReference type="GO" id="GO:0005737">
    <property type="term" value="C:cytoplasm"/>
    <property type="evidence" value="ECO:0007669"/>
    <property type="project" value="UniProtKB-ARBA"/>
</dbReference>
<evidence type="ECO:0000256" key="3">
    <source>
        <dbReference type="ARBA" id="ARBA00022553"/>
    </source>
</evidence>
<dbReference type="GO" id="GO:0005813">
    <property type="term" value="C:centrosome"/>
    <property type="evidence" value="ECO:0007669"/>
    <property type="project" value="UniProtKB-SubCell"/>
</dbReference>
<name>A0A813SVG6_9BILA</name>
<accession>A0A813SVG6</accession>
<evidence type="ECO:0000256" key="2">
    <source>
        <dbReference type="ARBA" id="ARBA00022490"/>
    </source>
</evidence>
<dbReference type="PANTHER" id="PTHR44981">
    <property type="entry name" value="PERICENTRIN-LIKE PROTEIN, ISOFORM F"/>
    <property type="match status" value="1"/>
</dbReference>
<evidence type="ECO:0000259" key="7">
    <source>
        <dbReference type="Pfam" id="PF10495"/>
    </source>
</evidence>
<organism evidence="8 9">
    <name type="scientific">Adineta steineri</name>
    <dbReference type="NCBI Taxonomy" id="433720"/>
    <lineage>
        <taxon>Eukaryota</taxon>
        <taxon>Metazoa</taxon>
        <taxon>Spiralia</taxon>
        <taxon>Gnathifera</taxon>
        <taxon>Rotifera</taxon>
        <taxon>Eurotatoria</taxon>
        <taxon>Bdelloidea</taxon>
        <taxon>Adinetida</taxon>
        <taxon>Adinetidae</taxon>
        <taxon>Adineta</taxon>
    </lineage>
</organism>
<evidence type="ECO:0000313" key="9">
    <source>
        <dbReference type="Proteomes" id="UP000663832"/>
    </source>
</evidence>
<keyword evidence="4" id="KW-0175">Coiled coil</keyword>
<dbReference type="Proteomes" id="UP000663832">
    <property type="component" value="Unassembled WGS sequence"/>
</dbReference>
<reference evidence="8" key="1">
    <citation type="submission" date="2021-02" db="EMBL/GenBank/DDBJ databases">
        <authorList>
            <person name="Nowell W R."/>
        </authorList>
    </citation>
    <scope>NUCLEOTIDE SEQUENCE</scope>
</reference>
<evidence type="ECO:0000256" key="1">
    <source>
        <dbReference type="ARBA" id="ARBA00004300"/>
    </source>
</evidence>
<proteinExistence type="predicted"/>
<evidence type="ECO:0000313" key="8">
    <source>
        <dbReference type="EMBL" id="CAF0805236.1"/>
    </source>
</evidence>
<keyword evidence="5" id="KW-0206">Cytoskeleton</keyword>
<feature type="domain" description="Pericentrin/AKAP-450 centrosomal targeting" evidence="7">
    <location>
        <begin position="306"/>
        <end position="402"/>
    </location>
</feature>
<keyword evidence="3" id="KW-0597">Phosphoprotein</keyword>
<dbReference type="Pfam" id="PF10495">
    <property type="entry name" value="PACT_coil_coil"/>
    <property type="match status" value="1"/>
</dbReference>
<dbReference type="OrthoDB" id="2020852at2759"/>
<dbReference type="GO" id="GO:0007165">
    <property type="term" value="P:signal transduction"/>
    <property type="evidence" value="ECO:0007669"/>
    <property type="project" value="InterPro"/>
</dbReference>
<feature type="region of interest" description="Disordered" evidence="6">
    <location>
        <begin position="1"/>
        <end position="21"/>
    </location>
</feature>
<dbReference type="AlphaFoldDB" id="A0A813SVG6"/>
<dbReference type="GO" id="GO:0060090">
    <property type="term" value="F:molecular adaptor activity"/>
    <property type="evidence" value="ECO:0007669"/>
    <property type="project" value="InterPro"/>
</dbReference>
<keyword evidence="9" id="KW-1185">Reference proteome</keyword>
<comment type="caution">
    <text evidence="8">The sequence shown here is derived from an EMBL/GenBank/DDBJ whole genome shotgun (WGS) entry which is preliminary data.</text>
</comment>
<comment type="subcellular location">
    <subcellularLocation>
        <location evidence="1">Cytoplasm</location>
        <location evidence="1">Cytoskeleton</location>
        <location evidence="1">Microtubule organizing center</location>
        <location evidence="1">Centrosome</location>
    </subcellularLocation>
</comment>
<protein>
    <recommendedName>
        <fullName evidence="7">Pericentrin/AKAP-450 centrosomal targeting domain-containing protein</fullName>
    </recommendedName>
</protein>
<dbReference type="PANTHER" id="PTHR44981:SF2">
    <property type="entry name" value="PERICENTRIN-LIKE PROTEIN, ISOFORM F"/>
    <property type="match status" value="1"/>
</dbReference>
<dbReference type="InterPro" id="IPR028745">
    <property type="entry name" value="AKAP9/Pericentrin"/>
</dbReference>
<keyword evidence="2" id="KW-0963">Cytoplasm</keyword>
<evidence type="ECO:0000256" key="4">
    <source>
        <dbReference type="ARBA" id="ARBA00023054"/>
    </source>
</evidence>
<evidence type="ECO:0000256" key="6">
    <source>
        <dbReference type="SAM" id="MobiDB-lite"/>
    </source>
</evidence>